<evidence type="ECO:0008006" key="3">
    <source>
        <dbReference type="Google" id="ProtNLM"/>
    </source>
</evidence>
<dbReference type="EMBL" id="RBQE01000231">
    <property type="protein sequence ID" value="RMP07880.1"/>
    <property type="molecule type" value="Genomic_DNA"/>
</dbReference>
<comment type="caution">
    <text evidence="1">The sequence shown here is derived from an EMBL/GenBank/DDBJ whole genome shotgun (WGS) entry which is preliminary data.</text>
</comment>
<protein>
    <recommendedName>
        <fullName evidence="3">Transposase IS200-like domain-containing protein</fullName>
    </recommendedName>
</protein>
<dbReference type="AlphaFoldDB" id="A0A3M4ANE4"/>
<reference evidence="1 2" key="1">
    <citation type="submission" date="2018-08" db="EMBL/GenBank/DDBJ databases">
        <title>Recombination of ecologically and evolutionarily significant loci maintains genetic cohesion in the Pseudomonas syringae species complex.</title>
        <authorList>
            <person name="Dillon M."/>
            <person name="Thakur S."/>
            <person name="Almeida R.N.D."/>
            <person name="Weir B.S."/>
            <person name="Guttman D.S."/>
        </authorList>
    </citation>
    <scope>NUCLEOTIDE SEQUENCE [LARGE SCALE GENOMIC DNA]</scope>
    <source>
        <strain evidence="1 2">ICMP 3706</strain>
    </source>
</reference>
<sequence>MRGKLERMTEHNFGAYHFSKHGKDDAERLRQYILQEHRRKHPALHK</sequence>
<accession>A0A3M4ANE4</accession>
<organism evidence="1 2">
    <name type="scientific">Pseudomonas syringae pv. persicae</name>
    <dbReference type="NCBI Taxonomy" id="237306"/>
    <lineage>
        <taxon>Bacteria</taxon>
        <taxon>Pseudomonadati</taxon>
        <taxon>Pseudomonadota</taxon>
        <taxon>Gammaproteobacteria</taxon>
        <taxon>Pseudomonadales</taxon>
        <taxon>Pseudomonadaceae</taxon>
        <taxon>Pseudomonas</taxon>
    </lineage>
</organism>
<evidence type="ECO:0000313" key="1">
    <source>
        <dbReference type="EMBL" id="RMP07880.1"/>
    </source>
</evidence>
<name>A0A3M4ANE4_9PSED</name>
<dbReference type="Proteomes" id="UP000281604">
    <property type="component" value="Unassembled WGS sequence"/>
</dbReference>
<evidence type="ECO:0000313" key="2">
    <source>
        <dbReference type="Proteomes" id="UP000281604"/>
    </source>
</evidence>
<proteinExistence type="predicted"/>
<gene>
    <name evidence="1" type="ORF">ALQ30_200688</name>
</gene>